<evidence type="ECO:0000313" key="3">
    <source>
        <dbReference type="EMBL" id="KAL3757444.1"/>
    </source>
</evidence>
<keyword evidence="4" id="KW-1185">Reference proteome</keyword>
<proteinExistence type="predicted"/>
<feature type="compositionally biased region" description="Polar residues" evidence="1">
    <location>
        <begin position="645"/>
        <end position="659"/>
    </location>
</feature>
<reference evidence="3 4" key="1">
    <citation type="submission" date="2024-10" db="EMBL/GenBank/DDBJ databases">
        <title>Updated reference genomes for cyclostephanoid diatoms.</title>
        <authorList>
            <person name="Roberts W.R."/>
            <person name="Alverson A.J."/>
        </authorList>
    </citation>
    <scope>NUCLEOTIDE SEQUENCE [LARGE SCALE GENOMIC DNA]</scope>
    <source>
        <strain evidence="3 4">AJA232-27</strain>
    </source>
</reference>
<name>A0ABD3M0A5_9STRA</name>
<dbReference type="Gene3D" id="1.20.1280.50">
    <property type="match status" value="1"/>
</dbReference>
<dbReference type="SUPFAM" id="SSF81383">
    <property type="entry name" value="F-box domain"/>
    <property type="match status" value="1"/>
</dbReference>
<feature type="compositionally biased region" description="Basic and acidic residues" evidence="1">
    <location>
        <begin position="667"/>
        <end position="683"/>
    </location>
</feature>
<evidence type="ECO:0000256" key="1">
    <source>
        <dbReference type="SAM" id="MobiDB-lite"/>
    </source>
</evidence>
<dbReference type="InterPro" id="IPR001810">
    <property type="entry name" value="F-box_dom"/>
</dbReference>
<feature type="domain" description="F-box" evidence="2">
    <location>
        <begin position="201"/>
        <end position="247"/>
    </location>
</feature>
<organism evidence="3 4">
    <name type="scientific">Discostella pseudostelligera</name>
    <dbReference type="NCBI Taxonomy" id="259834"/>
    <lineage>
        <taxon>Eukaryota</taxon>
        <taxon>Sar</taxon>
        <taxon>Stramenopiles</taxon>
        <taxon>Ochrophyta</taxon>
        <taxon>Bacillariophyta</taxon>
        <taxon>Coscinodiscophyceae</taxon>
        <taxon>Thalassiosirophycidae</taxon>
        <taxon>Stephanodiscales</taxon>
        <taxon>Stephanodiscaceae</taxon>
        <taxon>Discostella</taxon>
    </lineage>
</organism>
<evidence type="ECO:0000313" key="4">
    <source>
        <dbReference type="Proteomes" id="UP001530293"/>
    </source>
</evidence>
<dbReference type="InterPro" id="IPR012334">
    <property type="entry name" value="Pectin_lyas_fold"/>
</dbReference>
<protein>
    <recommendedName>
        <fullName evidence="2">F-box domain-containing protein</fullName>
    </recommendedName>
</protein>
<dbReference type="Pfam" id="PF12937">
    <property type="entry name" value="F-box-like"/>
    <property type="match status" value="1"/>
</dbReference>
<feature type="region of interest" description="Disordered" evidence="1">
    <location>
        <begin position="40"/>
        <end position="126"/>
    </location>
</feature>
<evidence type="ECO:0000259" key="2">
    <source>
        <dbReference type="PROSITE" id="PS50181"/>
    </source>
</evidence>
<feature type="region of interest" description="Disordered" evidence="1">
    <location>
        <begin position="633"/>
        <end position="691"/>
    </location>
</feature>
<sequence length="691" mass="76041">MAKKLRSRLIRSPIPEEGAAAAAAAAASSSSDAITTASIATTSGDLARHSNSSSEDHHQQQQVTLDERQQQRRRRSQRLLTNHGEQPAAAARTSSSTAFAEERTSFNSTTSEPGGASCKRKPDNRGIIRRAKTAMFRIATSPMTSSSIPFYPSPPRHSLIQLTSNANPRGEASNWSLHLQGTSNAIIMSPITKKATKNVLEWMNDDAPPEIMLRILSFCGSRKLNALSRTNKMWNAIVKDESVWRVLSEDTHKWSDGDVVPKSWAQFYKQNPCVPIDFDTVDAAFDSISSGPQCEVIENRVTQRFREQRKSARILLHPGPYFIRAPLVVNAIGNVEITIELVNGVSNPEHGIQWWKNYHMSSSSYSTDIVKVENRGKEEVIVPPRRPYSPTLRELFGCGRPSLSATQLAELPMSERQSHVFHASQSEHRAAFYHSCFWGVRPMAILCLESNRENEPVIRVRQGIVNIRSLKFLHYCEGIDIWNGNAAIQVQRALGRNGRPLYVEPPSVVPTANLSDCDIMSLSGRGIVTIDGAITSILNCNIHTCAATGVYVGGAGSASTLTQTDVIENGTGNQRSQFTDRRGVARGHSGVYVENGLAKIQDCNISYNTLTGISAVSTDEARLHIEYSDVRANRSDQMELPPPSSGRSINRNNVISSEGSGRPRSTHLKESIVVETPRGREEPSTPQSPLE</sequence>
<accession>A0ABD3M0A5</accession>
<gene>
    <name evidence="3" type="ORF">ACHAWU_006651</name>
</gene>
<dbReference type="Gene3D" id="2.160.20.10">
    <property type="entry name" value="Single-stranded right-handed beta-helix, Pectin lyase-like"/>
    <property type="match status" value="1"/>
</dbReference>
<dbReference type="EMBL" id="JALLBG020000265">
    <property type="protein sequence ID" value="KAL3757444.1"/>
    <property type="molecule type" value="Genomic_DNA"/>
</dbReference>
<dbReference type="SUPFAM" id="SSF51126">
    <property type="entry name" value="Pectin lyase-like"/>
    <property type="match status" value="1"/>
</dbReference>
<dbReference type="Proteomes" id="UP001530293">
    <property type="component" value="Unassembled WGS sequence"/>
</dbReference>
<dbReference type="InterPro" id="IPR011050">
    <property type="entry name" value="Pectin_lyase_fold/virulence"/>
</dbReference>
<feature type="compositionally biased region" description="Low complexity" evidence="1">
    <location>
        <begin position="88"/>
        <end position="99"/>
    </location>
</feature>
<dbReference type="InterPro" id="IPR036047">
    <property type="entry name" value="F-box-like_dom_sf"/>
</dbReference>
<dbReference type="Pfam" id="PF13229">
    <property type="entry name" value="Beta_helix"/>
    <property type="match status" value="1"/>
</dbReference>
<comment type="caution">
    <text evidence="3">The sequence shown here is derived from an EMBL/GenBank/DDBJ whole genome shotgun (WGS) entry which is preliminary data.</text>
</comment>
<feature type="compositionally biased region" description="Basic and acidic residues" evidence="1">
    <location>
        <begin position="54"/>
        <end position="70"/>
    </location>
</feature>
<dbReference type="AlphaFoldDB" id="A0ABD3M0A5"/>
<dbReference type="PROSITE" id="PS50181">
    <property type="entry name" value="FBOX"/>
    <property type="match status" value="1"/>
</dbReference>
<dbReference type="InterPro" id="IPR039448">
    <property type="entry name" value="Beta_helix"/>
</dbReference>